<dbReference type="Pfam" id="PF00795">
    <property type="entry name" value="CN_hydrolase"/>
    <property type="match status" value="1"/>
</dbReference>
<dbReference type="Proteomes" id="UP000006695">
    <property type="component" value="Chromosome"/>
</dbReference>
<evidence type="ECO:0000313" key="3">
    <source>
        <dbReference type="EMBL" id="ABQ27908.1"/>
    </source>
</evidence>
<name>A5G7Z0_GEOUR</name>
<dbReference type="InterPro" id="IPR050345">
    <property type="entry name" value="Aliph_Amidase/BUP"/>
</dbReference>
<accession>A5G7Z0</accession>
<dbReference type="KEGG" id="gur:Gura_3755"/>
<dbReference type="PANTHER" id="PTHR43674:SF2">
    <property type="entry name" value="BETA-UREIDOPROPIONASE"/>
    <property type="match status" value="1"/>
</dbReference>
<feature type="domain" description="CN hydrolase" evidence="2">
    <location>
        <begin position="3"/>
        <end position="249"/>
    </location>
</feature>
<keyword evidence="3" id="KW-0449">Lipoprotein</keyword>
<evidence type="ECO:0000313" key="4">
    <source>
        <dbReference type="Proteomes" id="UP000006695"/>
    </source>
</evidence>
<dbReference type="RefSeq" id="WP_011940557.1">
    <property type="nucleotide sequence ID" value="NC_009483.1"/>
</dbReference>
<organism evidence="3 4">
    <name type="scientific">Geotalea uraniireducens (strain Rf4)</name>
    <name type="common">Geobacter uraniireducens</name>
    <dbReference type="NCBI Taxonomy" id="351605"/>
    <lineage>
        <taxon>Bacteria</taxon>
        <taxon>Pseudomonadati</taxon>
        <taxon>Thermodesulfobacteriota</taxon>
        <taxon>Desulfuromonadia</taxon>
        <taxon>Geobacterales</taxon>
        <taxon>Geobacteraceae</taxon>
        <taxon>Geotalea</taxon>
    </lineage>
</organism>
<proteinExistence type="predicted"/>
<gene>
    <name evidence="3" type="ordered locus">Gura_3755</name>
</gene>
<dbReference type="EMBL" id="CP000698">
    <property type="protein sequence ID" value="ABQ27908.1"/>
    <property type="molecule type" value="Genomic_DNA"/>
</dbReference>
<reference evidence="3 4" key="1">
    <citation type="submission" date="2007-05" db="EMBL/GenBank/DDBJ databases">
        <title>Complete sequence of Geobacter uraniireducens Rf4.</title>
        <authorList>
            <consortium name="US DOE Joint Genome Institute"/>
            <person name="Copeland A."/>
            <person name="Lucas S."/>
            <person name="Lapidus A."/>
            <person name="Barry K."/>
            <person name="Detter J.C."/>
            <person name="Glavina del Rio T."/>
            <person name="Hammon N."/>
            <person name="Israni S."/>
            <person name="Dalin E."/>
            <person name="Tice H."/>
            <person name="Pitluck S."/>
            <person name="Chertkov O."/>
            <person name="Brettin T."/>
            <person name="Bruce D."/>
            <person name="Han C."/>
            <person name="Schmutz J."/>
            <person name="Larimer F."/>
            <person name="Land M."/>
            <person name="Hauser L."/>
            <person name="Kyrpides N."/>
            <person name="Mikhailova N."/>
            <person name="Shelobolina E."/>
            <person name="Aklujkar M."/>
            <person name="Lovley D."/>
            <person name="Richardson P."/>
        </authorList>
    </citation>
    <scope>NUCLEOTIDE SEQUENCE [LARGE SCALE GENOMIC DNA]</scope>
    <source>
        <strain evidence="3 4">Rf4</strain>
    </source>
</reference>
<dbReference type="GO" id="GO:0033388">
    <property type="term" value="P:putrescine biosynthetic process from arginine"/>
    <property type="evidence" value="ECO:0007669"/>
    <property type="project" value="TreeGrafter"/>
</dbReference>
<keyword evidence="3" id="KW-0012">Acyltransferase</keyword>
<dbReference type="Gene3D" id="3.60.110.10">
    <property type="entry name" value="Carbon-nitrogen hydrolase"/>
    <property type="match status" value="1"/>
</dbReference>
<dbReference type="PANTHER" id="PTHR43674">
    <property type="entry name" value="NITRILASE C965.09-RELATED"/>
    <property type="match status" value="1"/>
</dbReference>
<dbReference type="AlphaFoldDB" id="A5G7Z0"/>
<dbReference type="HOGENOM" id="CLU_030130_3_6_7"/>
<protein>
    <submittedName>
        <fullName evidence="3">Nitrilase/cyanide hydratase and apolipoprotein N-acyltransferase</fullName>
    </submittedName>
</protein>
<keyword evidence="4" id="KW-1185">Reference proteome</keyword>
<dbReference type="STRING" id="351605.Gura_3755"/>
<dbReference type="SUPFAM" id="SSF56317">
    <property type="entry name" value="Carbon-nitrogen hydrolase"/>
    <property type="match status" value="1"/>
</dbReference>
<dbReference type="GO" id="GO:0050126">
    <property type="term" value="F:N-carbamoylputrescine amidase activity"/>
    <property type="evidence" value="ECO:0007669"/>
    <property type="project" value="TreeGrafter"/>
</dbReference>
<dbReference type="InterPro" id="IPR036526">
    <property type="entry name" value="C-N_Hydrolase_sf"/>
</dbReference>
<keyword evidence="3" id="KW-0808">Transferase</keyword>
<evidence type="ECO:0000256" key="1">
    <source>
        <dbReference type="ARBA" id="ARBA00022801"/>
    </source>
</evidence>
<sequence>MDFTVALAQIKPKLGCLADNFALVEAAVERGIESQAGLILFPELALTGYFLKDLVPEVALSLYAPEIGRLKELSRRISIAVGFVEVSSDYRFFNSAIYLEDGEIKHLHRKVYLPTYGLFDEQRYLARGERFRAFDTRYGRMGMLICEDMWHLSAPYIMAMDGATTLLCLSSSPGRGISEDESLGSTKAWQKLTSTTAMFLNSRVLYCNRVGYEDGVNFWGGSESVAPCGSVSERGKILEEDFVLARLEEGALRRERIFSPMMRDESLSITMAELRRIEIERES</sequence>
<dbReference type="OrthoDB" id="9799210at2"/>
<evidence type="ECO:0000259" key="2">
    <source>
        <dbReference type="PROSITE" id="PS50263"/>
    </source>
</evidence>
<dbReference type="GO" id="GO:0016746">
    <property type="term" value="F:acyltransferase activity"/>
    <property type="evidence" value="ECO:0007669"/>
    <property type="project" value="UniProtKB-KW"/>
</dbReference>
<dbReference type="InterPro" id="IPR003010">
    <property type="entry name" value="C-N_Hydrolase"/>
</dbReference>
<dbReference type="PROSITE" id="PS50263">
    <property type="entry name" value="CN_HYDROLASE"/>
    <property type="match status" value="1"/>
</dbReference>
<dbReference type="CDD" id="cd07586">
    <property type="entry name" value="nitrilase_8"/>
    <property type="match status" value="1"/>
</dbReference>
<keyword evidence="1" id="KW-0378">Hydrolase</keyword>